<dbReference type="Proteomes" id="UP001165082">
    <property type="component" value="Unassembled WGS sequence"/>
</dbReference>
<reference evidence="1" key="1">
    <citation type="submission" date="2022-07" db="EMBL/GenBank/DDBJ databases">
        <title>Genome analysis of Parmales, a sister group of diatoms, reveals the evolutionary specialization of diatoms from phago-mixotrophs to photoautotrophs.</title>
        <authorList>
            <person name="Ban H."/>
            <person name="Sato S."/>
            <person name="Yoshikawa S."/>
            <person name="Kazumasa Y."/>
            <person name="Nakamura Y."/>
            <person name="Ichinomiya M."/>
            <person name="Saitoh K."/>
            <person name="Sato N."/>
            <person name="Blanc-Mathieu R."/>
            <person name="Endo H."/>
            <person name="Kuwata A."/>
            <person name="Ogata H."/>
        </authorList>
    </citation>
    <scope>NUCLEOTIDE SEQUENCE</scope>
</reference>
<protein>
    <submittedName>
        <fullName evidence="1">Uncharacterized protein</fullName>
    </submittedName>
</protein>
<gene>
    <name evidence="1" type="ORF">TrRE_jg7125</name>
</gene>
<dbReference type="EMBL" id="BRXZ01000333">
    <property type="protein sequence ID" value="GMI09706.1"/>
    <property type="molecule type" value="Genomic_DNA"/>
</dbReference>
<dbReference type="AlphaFoldDB" id="A0A9W7FCP4"/>
<evidence type="ECO:0000313" key="1">
    <source>
        <dbReference type="EMBL" id="GMI09706.1"/>
    </source>
</evidence>
<accession>A0A9W7FCP4</accession>
<organism evidence="1 2">
    <name type="scientific">Triparma retinervis</name>
    <dbReference type="NCBI Taxonomy" id="2557542"/>
    <lineage>
        <taxon>Eukaryota</taxon>
        <taxon>Sar</taxon>
        <taxon>Stramenopiles</taxon>
        <taxon>Ochrophyta</taxon>
        <taxon>Bolidophyceae</taxon>
        <taxon>Parmales</taxon>
        <taxon>Triparmaceae</taxon>
        <taxon>Triparma</taxon>
    </lineage>
</organism>
<feature type="non-terminal residue" evidence="1">
    <location>
        <position position="22"/>
    </location>
</feature>
<comment type="caution">
    <text evidence="1">The sequence shown here is derived from an EMBL/GenBank/DDBJ whole genome shotgun (WGS) entry which is preliminary data.</text>
</comment>
<sequence>MVIVFLNEKKSAEKVSRTIERN</sequence>
<proteinExistence type="predicted"/>
<evidence type="ECO:0000313" key="2">
    <source>
        <dbReference type="Proteomes" id="UP001165082"/>
    </source>
</evidence>
<keyword evidence="2" id="KW-1185">Reference proteome</keyword>
<name>A0A9W7FCP4_9STRA</name>